<evidence type="ECO:0000313" key="3">
    <source>
        <dbReference type="Proteomes" id="UP001140949"/>
    </source>
</evidence>
<reference evidence="2" key="2">
    <citation type="submission" date="2023-04" db="EMBL/GenBank/DDBJ databases">
        <authorList>
            <person name="Bruccoleri R.E."/>
            <person name="Oakeley E.J."/>
            <person name="Faust A.-M."/>
            <person name="Dessus-Babus S."/>
            <person name="Altorfer M."/>
            <person name="Burckhardt D."/>
            <person name="Oertli M."/>
            <person name="Naumann U."/>
            <person name="Petersen F."/>
            <person name="Wong J."/>
        </authorList>
    </citation>
    <scope>NUCLEOTIDE SEQUENCE</scope>
    <source>
        <strain evidence="2">GSM-AAB239-AS_SAM_17_03QT</strain>
        <tissue evidence="2">Leaf</tissue>
    </source>
</reference>
<proteinExistence type="predicted"/>
<keyword evidence="3" id="KW-1185">Reference proteome</keyword>
<dbReference type="EMBL" id="JANAVB010013595">
    <property type="protein sequence ID" value="KAJ6835243.1"/>
    <property type="molecule type" value="Genomic_DNA"/>
</dbReference>
<feature type="region of interest" description="Disordered" evidence="1">
    <location>
        <begin position="1"/>
        <end position="28"/>
    </location>
</feature>
<accession>A0AAX6H350</accession>
<comment type="caution">
    <text evidence="2">The sequence shown here is derived from an EMBL/GenBank/DDBJ whole genome shotgun (WGS) entry which is preliminary data.</text>
</comment>
<dbReference type="Proteomes" id="UP001140949">
    <property type="component" value="Unassembled WGS sequence"/>
</dbReference>
<dbReference type="AlphaFoldDB" id="A0AAX6H350"/>
<evidence type="ECO:0000256" key="1">
    <source>
        <dbReference type="SAM" id="MobiDB-lite"/>
    </source>
</evidence>
<protein>
    <submittedName>
        <fullName evidence="2">Uncharacterized protein</fullName>
    </submittedName>
</protein>
<organism evidence="2 3">
    <name type="scientific">Iris pallida</name>
    <name type="common">Sweet iris</name>
    <dbReference type="NCBI Taxonomy" id="29817"/>
    <lineage>
        <taxon>Eukaryota</taxon>
        <taxon>Viridiplantae</taxon>
        <taxon>Streptophyta</taxon>
        <taxon>Embryophyta</taxon>
        <taxon>Tracheophyta</taxon>
        <taxon>Spermatophyta</taxon>
        <taxon>Magnoliopsida</taxon>
        <taxon>Liliopsida</taxon>
        <taxon>Asparagales</taxon>
        <taxon>Iridaceae</taxon>
        <taxon>Iridoideae</taxon>
        <taxon>Irideae</taxon>
        <taxon>Iris</taxon>
    </lineage>
</organism>
<gene>
    <name evidence="2" type="ORF">M6B38_122570</name>
</gene>
<name>A0AAX6H350_IRIPA</name>
<reference evidence="2" key="1">
    <citation type="journal article" date="2023" name="GigaByte">
        <title>Genome assembly of the bearded iris, Iris pallida Lam.</title>
        <authorList>
            <person name="Bruccoleri R.E."/>
            <person name="Oakeley E.J."/>
            <person name="Faust A.M.E."/>
            <person name="Altorfer M."/>
            <person name="Dessus-Babus S."/>
            <person name="Burckhardt D."/>
            <person name="Oertli M."/>
            <person name="Naumann U."/>
            <person name="Petersen F."/>
            <person name="Wong J."/>
        </authorList>
    </citation>
    <scope>NUCLEOTIDE SEQUENCE</scope>
    <source>
        <strain evidence="2">GSM-AAB239-AS_SAM_17_03QT</strain>
    </source>
</reference>
<evidence type="ECO:0000313" key="2">
    <source>
        <dbReference type="EMBL" id="KAJ6835243.1"/>
    </source>
</evidence>
<sequence>MVQTRSHRFGPRDTTERSATSRPVQQGPGTVAPLYLLMSEHLPYLGLYLHLSGGLPQSSQIGSSSSHLRDQWIQLRFLPSSSR</sequence>
<feature type="compositionally biased region" description="Polar residues" evidence="1">
    <location>
        <begin position="17"/>
        <end position="28"/>
    </location>
</feature>